<dbReference type="Proteomes" id="UP000438429">
    <property type="component" value="Unassembled WGS sequence"/>
</dbReference>
<name>A0A6A4S8H9_SCOMX</name>
<gene>
    <name evidence="2" type="ORF">F2P81_019605</name>
</gene>
<dbReference type="AlphaFoldDB" id="A0A6A4S8H9"/>
<feature type="region of interest" description="Disordered" evidence="1">
    <location>
        <begin position="52"/>
        <end position="78"/>
    </location>
</feature>
<accession>A0A6A4S8H9</accession>
<reference evidence="2 3" key="1">
    <citation type="submission" date="2019-06" db="EMBL/GenBank/DDBJ databases">
        <title>Draft genomes of female and male turbot (Scophthalmus maximus).</title>
        <authorList>
            <person name="Xu H."/>
            <person name="Xu X.-W."/>
            <person name="Shao C."/>
            <person name="Chen S."/>
        </authorList>
    </citation>
    <scope>NUCLEOTIDE SEQUENCE [LARGE SCALE GENOMIC DNA]</scope>
    <source>
        <strain evidence="2">Ysfricsl-2016a</strain>
        <tissue evidence="2">Blood</tissue>
    </source>
</reference>
<evidence type="ECO:0000256" key="1">
    <source>
        <dbReference type="SAM" id="MobiDB-lite"/>
    </source>
</evidence>
<evidence type="ECO:0000313" key="2">
    <source>
        <dbReference type="EMBL" id="KAF0028518.1"/>
    </source>
</evidence>
<evidence type="ECO:0000313" key="3">
    <source>
        <dbReference type="Proteomes" id="UP000438429"/>
    </source>
</evidence>
<protein>
    <submittedName>
        <fullName evidence="2">Uncharacterized protein</fullName>
    </submittedName>
</protein>
<proteinExistence type="predicted"/>
<comment type="caution">
    <text evidence="2">The sequence shown here is derived from an EMBL/GenBank/DDBJ whole genome shotgun (WGS) entry which is preliminary data.</text>
</comment>
<sequence>MSTLNVQKLMNAKIKDHRHEGSLACLENGIILHSDIVTAVVKCTQYEFLQTGQPAAADQERKQRSPSRRSKYVDSPSNLQLFSTSRRKTALASSVSRAHNPAHSPVKVPLCFVSLEN</sequence>
<dbReference type="EMBL" id="VEVO01000017">
    <property type="protein sequence ID" value="KAF0028518.1"/>
    <property type="molecule type" value="Genomic_DNA"/>
</dbReference>
<organism evidence="2 3">
    <name type="scientific">Scophthalmus maximus</name>
    <name type="common">Turbot</name>
    <name type="synonym">Psetta maxima</name>
    <dbReference type="NCBI Taxonomy" id="52904"/>
    <lineage>
        <taxon>Eukaryota</taxon>
        <taxon>Metazoa</taxon>
        <taxon>Chordata</taxon>
        <taxon>Craniata</taxon>
        <taxon>Vertebrata</taxon>
        <taxon>Euteleostomi</taxon>
        <taxon>Actinopterygii</taxon>
        <taxon>Neopterygii</taxon>
        <taxon>Teleostei</taxon>
        <taxon>Neoteleostei</taxon>
        <taxon>Acanthomorphata</taxon>
        <taxon>Carangaria</taxon>
        <taxon>Pleuronectiformes</taxon>
        <taxon>Pleuronectoidei</taxon>
        <taxon>Scophthalmidae</taxon>
        <taxon>Scophthalmus</taxon>
    </lineage>
</organism>